<dbReference type="RefSeq" id="WP_344171698.1">
    <property type="nucleotide sequence ID" value="NZ_BAAANC010000001.1"/>
</dbReference>
<dbReference type="CDD" id="cd06587">
    <property type="entry name" value="VOC"/>
    <property type="match status" value="1"/>
</dbReference>
<dbReference type="InterPro" id="IPR041581">
    <property type="entry name" value="Glyoxalase_6"/>
</dbReference>
<reference evidence="3" key="1">
    <citation type="journal article" date="2019" name="Int. J. Syst. Evol. Microbiol.">
        <title>The Global Catalogue of Microorganisms (GCM) 10K type strain sequencing project: providing services to taxonomists for standard genome sequencing and annotation.</title>
        <authorList>
            <consortium name="The Broad Institute Genomics Platform"/>
            <consortium name="The Broad Institute Genome Sequencing Center for Infectious Disease"/>
            <person name="Wu L."/>
            <person name="Ma J."/>
        </authorList>
    </citation>
    <scope>NUCLEOTIDE SEQUENCE [LARGE SCALE GENOMIC DNA]</scope>
    <source>
        <strain evidence="3">JCM 14303</strain>
    </source>
</reference>
<accession>A0ABP4L7F9</accession>
<dbReference type="EMBL" id="BAAANC010000001">
    <property type="protein sequence ID" value="GAA1518012.1"/>
    <property type="molecule type" value="Genomic_DNA"/>
</dbReference>
<dbReference type="InterPro" id="IPR037523">
    <property type="entry name" value="VOC_core"/>
</dbReference>
<dbReference type="PANTHER" id="PTHR35908">
    <property type="entry name" value="HYPOTHETICAL FUSION PROTEIN"/>
    <property type="match status" value="1"/>
</dbReference>
<comment type="caution">
    <text evidence="2">The sequence shown here is derived from an EMBL/GenBank/DDBJ whole genome shotgun (WGS) entry which is preliminary data.</text>
</comment>
<dbReference type="Proteomes" id="UP001500363">
    <property type="component" value="Unassembled WGS sequence"/>
</dbReference>
<dbReference type="Pfam" id="PF18029">
    <property type="entry name" value="Glyoxalase_6"/>
    <property type="match status" value="1"/>
</dbReference>
<proteinExistence type="predicted"/>
<evidence type="ECO:0000313" key="2">
    <source>
        <dbReference type="EMBL" id="GAA1518012.1"/>
    </source>
</evidence>
<evidence type="ECO:0000313" key="3">
    <source>
        <dbReference type="Proteomes" id="UP001500363"/>
    </source>
</evidence>
<dbReference type="SUPFAM" id="SSF54593">
    <property type="entry name" value="Glyoxalase/Bleomycin resistance protein/Dihydroxybiphenyl dioxygenase"/>
    <property type="match status" value="1"/>
</dbReference>
<name>A0ABP4L7F9_9ACTN</name>
<keyword evidence="3" id="KW-1185">Reference proteome</keyword>
<dbReference type="Gene3D" id="3.10.180.10">
    <property type="entry name" value="2,3-Dihydroxybiphenyl 1,2-Dioxygenase, domain 1"/>
    <property type="match status" value="1"/>
</dbReference>
<dbReference type="PANTHER" id="PTHR35908:SF1">
    <property type="entry name" value="CONSERVED PROTEIN"/>
    <property type="match status" value="1"/>
</dbReference>
<feature type="domain" description="VOC" evidence="1">
    <location>
        <begin position="7"/>
        <end position="134"/>
    </location>
</feature>
<gene>
    <name evidence="2" type="ORF">GCM10009741_17000</name>
</gene>
<sequence>MDGLTLQVTSVTIMAPDPRALAEFYARLLGRPVTTSEGPREGHPAADGWAQIRAAEGTGEVTLNFEYEEQWKRPRWPAEPGAQNASQHLDIAVDDLDVATQHAVAQGAVLAQYQPQDSVRVLLDPAGHPFCLFV</sequence>
<evidence type="ECO:0000259" key="1">
    <source>
        <dbReference type="PROSITE" id="PS51819"/>
    </source>
</evidence>
<organism evidence="2 3">
    <name type="scientific">Kribbella lupini</name>
    <dbReference type="NCBI Taxonomy" id="291602"/>
    <lineage>
        <taxon>Bacteria</taxon>
        <taxon>Bacillati</taxon>
        <taxon>Actinomycetota</taxon>
        <taxon>Actinomycetes</taxon>
        <taxon>Propionibacteriales</taxon>
        <taxon>Kribbellaceae</taxon>
        <taxon>Kribbella</taxon>
    </lineage>
</organism>
<dbReference type="InterPro" id="IPR029068">
    <property type="entry name" value="Glyas_Bleomycin-R_OHBP_Dase"/>
</dbReference>
<dbReference type="PROSITE" id="PS51819">
    <property type="entry name" value="VOC"/>
    <property type="match status" value="1"/>
</dbReference>
<protein>
    <submittedName>
        <fullName evidence="2">VOC family protein</fullName>
    </submittedName>
</protein>